<organism evidence="3 4">
    <name type="scientific">Fasciolopsis buskii</name>
    <dbReference type="NCBI Taxonomy" id="27845"/>
    <lineage>
        <taxon>Eukaryota</taxon>
        <taxon>Metazoa</taxon>
        <taxon>Spiralia</taxon>
        <taxon>Lophotrochozoa</taxon>
        <taxon>Platyhelminthes</taxon>
        <taxon>Trematoda</taxon>
        <taxon>Digenea</taxon>
        <taxon>Plagiorchiida</taxon>
        <taxon>Echinostomata</taxon>
        <taxon>Echinostomatoidea</taxon>
        <taxon>Fasciolidae</taxon>
        <taxon>Fasciolopsis</taxon>
    </lineage>
</organism>
<evidence type="ECO:0000313" key="3">
    <source>
        <dbReference type="EMBL" id="KAA0197459.1"/>
    </source>
</evidence>
<sequence>MSQVPSSASGKPKDRSPSEPPAVKKSKRGRRSTVPPEQREHVRRLKKQNMERRRRACIADKMNALHSLAMNLIGEDPAQYQKAEKADLLNMCYNVFEHLVNVVNDEPDVRLRVQRIMEQSKDRVTSQCISTPSGDTSYSLPTQNDYKIHKAEDKENRSSLLCHTVSPQLSLSNTHIPSGSQLCTPLQRQTFACSELISNFGNEYPLQHTENSIWNTADKYIPSPCTGISAQLSSVDSGIGQSDQSTQSYSIWNLTHDSTRSNSALVTRNPLSDSSINSFTNTNCTTRKAREVHKRVENSSNGENVLPVHSTPLWRPYLD</sequence>
<proteinExistence type="predicted"/>
<comment type="caution">
    <text evidence="3">The sequence shown here is derived from an EMBL/GenBank/DDBJ whole genome shotgun (WGS) entry which is preliminary data.</text>
</comment>
<dbReference type="AlphaFoldDB" id="A0A8E0S2M8"/>
<evidence type="ECO:0000256" key="1">
    <source>
        <dbReference type="SAM" id="MobiDB-lite"/>
    </source>
</evidence>
<gene>
    <name evidence="3" type="ORF">FBUS_05321</name>
</gene>
<accession>A0A8E0S2M8</accession>
<dbReference type="Gene3D" id="4.10.280.10">
    <property type="entry name" value="Helix-loop-helix DNA-binding domain"/>
    <property type="match status" value="1"/>
</dbReference>
<protein>
    <recommendedName>
        <fullName evidence="2">BHLH domain-containing protein</fullName>
    </recommendedName>
</protein>
<evidence type="ECO:0000259" key="2">
    <source>
        <dbReference type="PROSITE" id="PS50888"/>
    </source>
</evidence>
<dbReference type="SUPFAM" id="SSF47459">
    <property type="entry name" value="HLH, helix-loop-helix DNA-binding domain"/>
    <property type="match status" value="1"/>
</dbReference>
<name>A0A8E0S2M8_9TREM</name>
<reference evidence="3" key="1">
    <citation type="submission" date="2019-05" db="EMBL/GenBank/DDBJ databases">
        <title>Annotation for the trematode Fasciolopsis buski.</title>
        <authorList>
            <person name="Choi Y.-J."/>
        </authorList>
    </citation>
    <scope>NUCLEOTIDE SEQUENCE</scope>
    <source>
        <strain evidence="3">HT</strain>
        <tissue evidence="3">Whole worm</tissue>
    </source>
</reference>
<feature type="domain" description="BHLH" evidence="2">
    <location>
        <begin position="42"/>
        <end position="99"/>
    </location>
</feature>
<feature type="region of interest" description="Disordered" evidence="1">
    <location>
        <begin position="1"/>
        <end position="52"/>
    </location>
</feature>
<feature type="compositionally biased region" description="Basic residues" evidence="1">
    <location>
        <begin position="41"/>
        <end position="52"/>
    </location>
</feature>
<evidence type="ECO:0000313" key="4">
    <source>
        <dbReference type="Proteomes" id="UP000728185"/>
    </source>
</evidence>
<dbReference type="InterPro" id="IPR011598">
    <property type="entry name" value="bHLH_dom"/>
</dbReference>
<dbReference type="GO" id="GO:0046983">
    <property type="term" value="F:protein dimerization activity"/>
    <property type="evidence" value="ECO:0007669"/>
    <property type="project" value="InterPro"/>
</dbReference>
<dbReference type="PROSITE" id="PS50888">
    <property type="entry name" value="BHLH"/>
    <property type="match status" value="1"/>
</dbReference>
<dbReference type="OrthoDB" id="6264573at2759"/>
<dbReference type="EMBL" id="LUCM01002364">
    <property type="protein sequence ID" value="KAA0197459.1"/>
    <property type="molecule type" value="Genomic_DNA"/>
</dbReference>
<keyword evidence="4" id="KW-1185">Reference proteome</keyword>
<dbReference type="Proteomes" id="UP000728185">
    <property type="component" value="Unassembled WGS sequence"/>
</dbReference>
<dbReference type="InterPro" id="IPR036638">
    <property type="entry name" value="HLH_DNA-bd_sf"/>
</dbReference>